<evidence type="ECO:0000256" key="2">
    <source>
        <dbReference type="ARBA" id="ARBA00022448"/>
    </source>
</evidence>
<evidence type="ECO:0000256" key="5">
    <source>
        <dbReference type="ARBA" id="ARBA00023065"/>
    </source>
</evidence>
<organism evidence="11 12">
    <name type="scientific">Clytia hemisphaerica</name>
    <dbReference type="NCBI Taxonomy" id="252671"/>
    <lineage>
        <taxon>Eukaryota</taxon>
        <taxon>Metazoa</taxon>
        <taxon>Cnidaria</taxon>
        <taxon>Hydrozoa</taxon>
        <taxon>Hydroidolina</taxon>
        <taxon>Leptothecata</taxon>
        <taxon>Obeliida</taxon>
        <taxon>Clytiidae</taxon>
        <taxon>Clytia</taxon>
    </lineage>
</organism>
<keyword evidence="7" id="KW-0407">Ion channel</keyword>
<dbReference type="GeneID" id="136819165"/>
<evidence type="ECO:0000256" key="3">
    <source>
        <dbReference type="ARBA" id="ARBA00022692"/>
    </source>
</evidence>
<evidence type="ECO:0000313" key="11">
    <source>
        <dbReference type="EnsemblMetazoa" id="CLYHEMP016832.1"/>
    </source>
</evidence>
<dbReference type="Gene3D" id="1.10.287.70">
    <property type="match status" value="1"/>
</dbReference>
<feature type="transmembrane region" description="Helical" evidence="8">
    <location>
        <begin position="165"/>
        <end position="192"/>
    </location>
</feature>
<keyword evidence="4 8" id="KW-1133">Transmembrane helix</keyword>
<dbReference type="OrthoDB" id="5975586at2759"/>
<dbReference type="GO" id="GO:0008076">
    <property type="term" value="C:voltage-gated potassium channel complex"/>
    <property type="evidence" value="ECO:0007669"/>
    <property type="project" value="InterPro"/>
</dbReference>
<dbReference type="GO" id="GO:0001508">
    <property type="term" value="P:action potential"/>
    <property type="evidence" value="ECO:0007669"/>
    <property type="project" value="TreeGrafter"/>
</dbReference>
<evidence type="ECO:0000256" key="9">
    <source>
        <dbReference type="SAM" id="SignalP"/>
    </source>
</evidence>
<keyword evidence="12" id="KW-1185">Reference proteome</keyword>
<dbReference type="GO" id="GO:0005251">
    <property type="term" value="F:delayed rectifier potassium channel activity"/>
    <property type="evidence" value="ECO:0007669"/>
    <property type="project" value="TreeGrafter"/>
</dbReference>
<evidence type="ECO:0000256" key="4">
    <source>
        <dbReference type="ARBA" id="ARBA00022989"/>
    </source>
</evidence>
<dbReference type="PANTHER" id="PTHR11537:SF252">
    <property type="entry name" value="POTASSIUM VOLTAGE-GATED CHANNEL PROTEIN SHAW"/>
    <property type="match status" value="1"/>
</dbReference>
<keyword evidence="6 8" id="KW-0472">Membrane</keyword>
<dbReference type="PANTHER" id="PTHR11537">
    <property type="entry name" value="VOLTAGE-GATED POTASSIUM CHANNEL"/>
    <property type="match status" value="1"/>
</dbReference>
<dbReference type="AlphaFoldDB" id="A0A7M5X2I2"/>
<feature type="transmembrane region" description="Helical" evidence="8">
    <location>
        <begin position="237"/>
        <end position="257"/>
    </location>
</feature>
<dbReference type="RefSeq" id="XP_066931476.1">
    <property type="nucleotide sequence ID" value="XM_067075375.1"/>
</dbReference>
<feature type="chain" id="PRO_5029767955" description="Potassium channel domain-containing protein" evidence="9">
    <location>
        <begin position="19"/>
        <end position="487"/>
    </location>
</feature>
<dbReference type="SUPFAM" id="SSF81324">
    <property type="entry name" value="Voltage-gated potassium channels"/>
    <property type="match status" value="1"/>
</dbReference>
<keyword evidence="5" id="KW-0406">Ion transport</keyword>
<feature type="domain" description="Potassium channel" evidence="10">
    <location>
        <begin position="179"/>
        <end position="260"/>
    </location>
</feature>
<keyword evidence="9" id="KW-0732">Signal</keyword>
<evidence type="ECO:0000256" key="1">
    <source>
        <dbReference type="ARBA" id="ARBA00004141"/>
    </source>
</evidence>
<feature type="transmembrane region" description="Helical" evidence="8">
    <location>
        <begin position="408"/>
        <end position="430"/>
    </location>
</feature>
<feature type="signal peptide" evidence="9">
    <location>
        <begin position="1"/>
        <end position="18"/>
    </location>
</feature>
<dbReference type="InterPro" id="IPR013099">
    <property type="entry name" value="K_chnl_dom"/>
</dbReference>
<feature type="transmembrane region" description="Helical" evidence="8">
    <location>
        <begin position="204"/>
        <end position="225"/>
    </location>
</feature>
<evidence type="ECO:0000256" key="8">
    <source>
        <dbReference type="SAM" id="Phobius"/>
    </source>
</evidence>
<evidence type="ECO:0000256" key="7">
    <source>
        <dbReference type="ARBA" id="ARBA00023303"/>
    </source>
</evidence>
<comment type="subcellular location">
    <subcellularLocation>
        <location evidence="1">Membrane</location>
        <topology evidence="1">Multi-pass membrane protein</topology>
    </subcellularLocation>
</comment>
<keyword evidence="3 8" id="KW-0812">Transmembrane</keyword>
<sequence length="487" mass="56214">MMVLVTLLFSSILTLVTSQLHNKKICEHLEVFSVDRCHYLLDEKCSGKPIKNESIPCRFNFDIAKINNKPFSTTYFLDLIQHRLIDECCGCVDQKIAHEYDNTSDFLHSLENRTHEQVERIIFPFYGDTTRKVYHGLHFLPLYYLEEAVLISVHASDSEKMEQLVFLVLSLWPLFLVCIMLACTAGFIMWLMETWGNRIDFRRPFLQGFFDGFWWGFVSMTTVGYGDKVPRSIQGRLFSVIWITMGITICSLLTAAMTDSIKAVEEPATVSLAHEIGILKGRIFETKLVIHGGGLVKEFDTPETLVDELWAGSVKGVVMDLPSKYVLFIDAIKKKGFSLDNFDIKVIRSITKNVYAYGVLFRDQIDMEFFEEIIHNHATTGDLCLAIRYDSTKKITRNTSIFHVDSGVFWPTFASVWSVISVFMLFGLLYEWRRRRYLKKKGAEKTGMNHDMKEEKQIQLPAQQQNKKQMRFAYDNSNDFVIDNVTS</sequence>
<keyword evidence="2" id="KW-0813">Transport</keyword>
<evidence type="ECO:0000313" key="12">
    <source>
        <dbReference type="Proteomes" id="UP000594262"/>
    </source>
</evidence>
<reference evidence="11" key="1">
    <citation type="submission" date="2021-01" db="UniProtKB">
        <authorList>
            <consortium name="EnsemblMetazoa"/>
        </authorList>
    </citation>
    <scope>IDENTIFICATION</scope>
</reference>
<protein>
    <recommendedName>
        <fullName evidence="10">Potassium channel domain-containing protein</fullName>
    </recommendedName>
</protein>
<name>A0A7M5X2I2_9CNID</name>
<evidence type="ECO:0000259" key="10">
    <source>
        <dbReference type="Pfam" id="PF07885"/>
    </source>
</evidence>
<proteinExistence type="predicted"/>
<dbReference type="Pfam" id="PF07885">
    <property type="entry name" value="Ion_trans_2"/>
    <property type="match status" value="1"/>
</dbReference>
<accession>A0A7M5X2I2</accession>
<dbReference type="EnsemblMetazoa" id="CLYHEMT016832.1">
    <property type="protein sequence ID" value="CLYHEMP016832.1"/>
    <property type="gene ID" value="CLYHEMG016832"/>
</dbReference>
<dbReference type="InterPro" id="IPR028325">
    <property type="entry name" value="VG_K_chnl"/>
</dbReference>
<evidence type="ECO:0000256" key="6">
    <source>
        <dbReference type="ARBA" id="ARBA00023136"/>
    </source>
</evidence>
<dbReference type="Proteomes" id="UP000594262">
    <property type="component" value="Unplaced"/>
</dbReference>